<gene>
    <name evidence="2" type="primary">yopB</name>
    <name evidence="2" type="ORF">J15TS10_49160</name>
</gene>
<protein>
    <recommendedName>
        <fullName evidence="1">HTH cro/C1-type domain-containing protein</fullName>
    </recommendedName>
</protein>
<dbReference type="InterPro" id="IPR010982">
    <property type="entry name" value="Lambda_DNA-bd_dom_sf"/>
</dbReference>
<reference evidence="2 3" key="1">
    <citation type="submission" date="2021-03" db="EMBL/GenBank/DDBJ databases">
        <title>Antimicrobial resistance genes in bacteria isolated from Japanese honey, and their potential for conferring macrolide and lincosamide resistance in the American foulbrood pathogen Paenibacillus larvae.</title>
        <authorList>
            <person name="Okamoto M."/>
            <person name="Kumagai M."/>
            <person name="Kanamori H."/>
            <person name="Takamatsu D."/>
        </authorList>
    </citation>
    <scope>NUCLEOTIDE SEQUENCE [LARGE SCALE GENOMIC DNA]</scope>
    <source>
        <strain evidence="2 3">J15TS10</strain>
    </source>
</reference>
<evidence type="ECO:0000259" key="1">
    <source>
        <dbReference type="Pfam" id="PF13443"/>
    </source>
</evidence>
<dbReference type="Proteomes" id="UP000681290">
    <property type="component" value="Unassembled WGS sequence"/>
</dbReference>
<dbReference type="EMBL" id="BOSM01000014">
    <property type="protein sequence ID" value="GIP61102.1"/>
    <property type="molecule type" value="Genomic_DNA"/>
</dbReference>
<dbReference type="Pfam" id="PF13443">
    <property type="entry name" value="HTH_26"/>
    <property type="match status" value="1"/>
</dbReference>
<name>A0ABQ4MYU6_9BACL</name>
<evidence type="ECO:0000313" key="2">
    <source>
        <dbReference type="EMBL" id="GIP61102.1"/>
    </source>
</evidence>
<dbReference type="SUPFAM" id="SSF47413">
    <property type="entry name" value="lambda repressor-like DNA-binding domains"/>
    <property type="match status" value="1"/>
</dbReference>
<organism evidence="2 3">
    <name type="scientific">Paenibacillus woosongensis</name>
    <dbReference type="NCBI Taxonomy" id="307580"/>
    <lineage>
        <taxon>Bacteria</taxon>
        <taxon>Bacillati</taxon>
        <taxon>Bacillota</taxon>
        <taxon>Bacilli</taxon>
        <taxon>Bacillales</taxon>
        <taxon>Paenibacillaceae</taxon>
        <taxon>Paenibacillus</taxon>
    </lineage>
</organism>
<evidence type="ECO:0000313" key="3">
    <source>
        <dbReference type="Proteomes" id="UP000681290"/>
    </source>
</evidence>
<proteinExistence type="predicted"/>
<feature type="domain" description="HTH cro/C1-type" evidence="1">
    <location>
        <begin position="6"/>
        <end position="65"/>
    </location>
</feature>
<accession>A0ABQ4MYU6</accession>
<comment type="caution">
    <text evidence="2">The sequence shown here is derived from an EMBL/GenBank/DDBJ whole genome shotgun (WGS) entry which is preliminary data.</text>
</comment>
<keyword evidence="3" id="KW-1185">Reference proteome</keyword>
<dbReference type="InterPro" id="IPR001387">
    <property type="entry name" value="Cro/C1-type_HTH"/>
</dbReference>
<sequence>MILRSNLKALADGHNVSIRELSRAINYRFESVRLMYNDELERYPRDLLGRLCAYFNCDPNDLFTIDSHEGKSLFSKGAD</sequence>